<feature type="transmembrane region" description="Helical" evidence="6">
    <location>
        <begin position="304"/>
        <end position="327"/>
    </location>
</feature>
<keyword evidence="5 6" id="KW-0472">Membrane</keyword>
<feature type="transmembrane region" description="Helical" evidence="6">
    <location>
        <begin position="747"/>
        <end position="766"/>
    </location>
</feature>
<evidence type="ECO:0000256" key="1">
    <source>
        <dbReference type="ARBA" id="ARBA00004651"/>
    </source>
</evidence>
<evidence type="ECO:0000256" key="2">
    <source>
        <dbReference type="ARBA" id="ARBA00022475"/>
    </source>
</evidence>
<feature type="transmembrane region" description="Helical" evidence="6">
    <location>
        <begin position="442"/>
        <end position="464"/>
    </location>
</feature>
<dbReference type="PANTHER" id="PTHR30572">
    <property type="entry name" value="MEMBRANE COMPONENT OF TRANSPORTER-RELATED"/>
    <property type="match status" value="1"/>
</dbReference>
<name>A0A3D9LH72_MARFU</name>
<dbReference type="InterPro" id="IPR025857">
    <property type="entry name" value="MacB_PCD"/>
</dbReference>
<evidence type="ECO:0000259" key="8">
    <source>
        <dbReference type="Pfam" id="PF12704"/>
    </source>
</evidence>
<dbReference type="RefSeq" id="WP_115866448.1">
    <property type="nucleotide sequence ID" value="NZ_QREG01000001.1"/>
</dbReference>
<dbReference type="PANTHER" id="PTHR30572:SF18">
    <property type="entry name" value="ABC-TYPE MACROLIDE FAMILY EXPORT SYSTEM PERMEASE COMPONENT 2"/>
    <property type="match status" value="1"/>
</dbReference>
<keyword evidence="10" id="KW-1185">Reference proteome</keyword>
<dbReference type="Proteomes" id="UP000256779">
    <property type="component" value="Unassembled WGS sequence"/>
</dbReference>
<dbReference type="AlphaFoldDB" id="A0A3D9LH72"/>
<feature type="domain" description="ABC3 transporter permease C-terminal" evidence="7">
    <location>
        <begin position="699"/>
        <end position="811"/>
    </location>
</feature>
<dbReference type="Pfam" id="PF02687">
    <property type="entry name" value="FtsX"/>
    <property type="match status" value="2"/>
</dbReference>
<evidence type="ECO:0000313" key="10">
    <source>
        <dbReference type="Proteomes" id="UP000256779"/>
    </source>
</evidence>
<dbReference type="InterPro" id="IPR003838">
    <property type="entry name" value="ABC3_permease_C"/>
</dbReference>
<protein>
    <submittedName>
        <fullName evidence="9">Putative ABC transport system permease protein</fullName>
    </submittedName>
</protein>
<evidence type="ECO:0000259" key="7">
    <source>
        <dbReference type="Pfam" id="PF02687"/>
    </source>
</evidence>
<evidence type="ECO:0000256" key="6">
    <source>
        <dbReference type="SAM" id="Phobius"/>
    </source>
</evidence>
<accession>A0A3D9LH72</accession>
<evidence type="ECO:0000256" key="4">
    <source>
        <dbReference type="ARBA" id="ARBA00022989"/>
    </source>
</evidence>
<feature type="domain" description="MacB-like periplasmic core" evidence="8">
    <location>
        <begin position="484"/>
        <end position="654"/>
    </location>
</feature>
<keyword evidence="4 6" id="KW-1133">Transmembrane helix</keyword>
<dbReference type="GO" id="GO:0005886">
    <property type="term" value="C:plasma membrane"/>
    <property type="evidence" value="ECO:0007669"/>
    <property type="project" value="UniProtKB-SubCell"/>
</dbReference>
<keyword evidence="2" id="KW-1003">Cell membrane</keyword>
<dbReference type="EMBL" id="QREG01000001">
    <property type="protein sequence ID" value="REE05958.1"/>
    <property type="molecule type" value="Genomic_DNA"/>
</dbReference>
<evidence type="ECO:0000313" key="9">
    <source>
        <dbReference type="EMBL" id="REE05958.1"/>
    </source>
</evidence>
<evidence type="ECO:0000256" key="5">
    <source>
        <dbReference type="ARBA" id="ARBA00023136"/>
    </source>
</evidence>
<dbReference type="PROSITE" id="PS51257">
    <property type="entry name" value="PROKAR_LIPOPROTEIN"/>
    <property type="match status" value="1"/>
</dbReference>
<proteinExistence type="predicted"/>
<keyword evidence="3 6" id="KW-0812">Transmembrane</keyword>
<feature type="domain" description="MacB-like periplasmic core" evidence="8">
    <location>
        <begin position="20"/>
        <end position="245"/>
    </location>
</feature>
<feature type="transmembrane region" description="Helical" evidence="6">
    <location>
        <begin position="392"/>
        <end position="421"/>
    </location>
</feature>
<feature type="domain" description="ABC3 transporter permease C-terminal" evidence="7">
    <location>
        <begin position="308"/>
        <end position="421"/>
    </location>
</feature>
<gene>
    <name evidence="9" type="ORF">C7460_101477</name>
</gene>
<feature type="transmembrane region" description="Helical" evidence="6">
    <location>
        <begin position="695"/>
        <end position="719"/>
    </location>
</feature>
<dbReference type="OrthoDB" id="5933722at2"/>
<dbReference type="InterPro" id="IPR050250">
    <property type="entry name" value="Macrolide_Exporter_MacB"/>
</dbReference>
<dbReference type="Pfam" id="PF12704">
    <property type="entry name" value="MacB_PCD"/>
    <property type="match status" value="2"/>
</dbReference>
<evidence type="ECO:0000256" key="3">
    <source>
        <dbReference type="ARBA" id="ARBA00022692"/>
    </source>
</evidence>
<organism evidence="9 10">
    <name type="scientific">Marinoscillum furvescens DSM 4134</name>
    <dbReference type="NCBI Taxonomy" id="1122208"/>
    <lineage>
        <taxon>Bacteria</taxon>
        <taxon>Pseudomonadati</taxon>
        <taxon>Bacteroidota</taxon>
        <taxon>Cytophagia</taxon>
        <taxon>Cytophagales</taxon>
        <taxon>Reichenbachiellaceae</taxon>
        <taxon>Marinoscillum</taxon>
    </lineage>
</organism>
<comment type="subcellular location">
    <subcellularLocation>
        <location evidence="1">Cell membrane</location>
        <topology evidence="1">Multi-pass membrane protein</topology>
    </subcellularLocation>
</comment>
<reference evidence="9 10" key="1">
    <citation type="submission" date="2018-07" db="EMBL/GenBank/DDBJ databases">
        <title>Genomic Encyclopedia of Type Strains, Phase IV (KMG-IV): sequencing the most valuable type-strain genomes for metagenomic binning, comparative biology and taxonomic classification.</title>
        <authorList>
            <person name="Goeker M."/>
        </authorList>
    </citation>
    <scope>NUCLEOTIDE SEQUENCE [LARGE SCALE GENOMIC DNA]</scope>
    <source>
        <strain evidence="9 10">DSM 4134</strain>
    </source>
</reference>
<feature type="transmembrane region" description="Helical" evidence="6">
    <location>
        <begin position="21"/>
        <end position="40"/>
    </location>
</feature>
<feature type="transmembrane region" description="Helical" evidence="6">
    <location>
        <begin position="778"/>
        <end position="799"/>
    </location>
</feature>
<sequence>MLRNLFTVAIRNLKRQKFFSILHIIGLSIGVAACLTVWLYSHHELSYDQFHEKADRIVRVNQTFIWGDTDDLFGSTGPAVIHALRSEIPEFESLTRAHTPGSRLVRYNAPDKLIMFEEDNIVAADSNFLQVFTFPLLRGNPATALTHPNSVVLTATTAQRYFGSIDVLGKQLEMGEGDQQKTVQVTGVAEDLPGNSHIEFDFLLSMSSFPRVQRQADSWMWTTFITFGVLRPDASLEQVAQKVAQVPGKYLEPFLQKYRGISYEEFKASGEEWDLYLQPLLDIHLRSTNVYSRLNEVNDIKTLYILWMVAGLTLLLSLINFINLSTARSTARAKEVGVRKVIGSGRSLLIFQFLTESVLLATAAVVVGILLTELSLSLFNQAMNTDLALKPFQTILLLPSMAIIALGMGALAGIYPAFYLSSFRPAQVLKGTIQGGTKGTRVRNLLVTLQFTISIGLIGSTLIIQEQVHYWQSFDLGFDRDNKIIIQHANRLGNSFEAFKNDLLSNPLIEQVTYASDTPPLVHDFDNFTLDGQEEKQLSVNYVATDEHFTDVFGLEIIHGRSFSKAFNESNNIIVNRRLTQNLGFTTPEEALQHKLEHYGQKFTIIGVMDDFTTSLSGNQYPFAILANNAPIYRDSNYELTLNLSREVQPEELTTLLQTLEAQWQATNPKAPFSYAFVDQEYMQLFSQAIVFGKMLRALAILAVLIACLGLIGLIAYVIDKRNKEIGIRKVLGASMSSIWLLLSRDFGKLLGIGFVLAIPATWHLMNLWLEDYPIRTAISMFTLLAAGGIMLCTTLITMSFQTIKAAQIDPVKYLKEE</sequence>
<comment type="caution">
    <text evidence="9">The sequence shown here is derived from an EMBL/GenBank/DDBJ whole genome shotgun (WGS) entry which is preliminary data.</text>
</comment>
<dbReference type="GO" id="GO:0022857">
    <property type="term" value="F:transmembrane transporter activity"/>
    <property type="evidence" value="ECO:0007669"/>
    <property type="project" value="TreeGrafter"/>
</dbReference>
<feature type="transmembrane region" description="Helical" evidence="6">
    <location>
        <begin position="348"/>
        <end position="372"/>
    </location>
</feature>